<accession>A0AA90V2P5</accession>
<evidence type="ECO:0000313" key="3">
    <source>
        <dbReference type="Proteomes" id="UP000421408"/>
    </source>
</evidence>
<organism evidence="2 3">
    <name type="scientific">Segatella copri</name>
    <dbReference type="NCBI Taxonomy" id="165179"/>
    <lineage>
        <taxon>Bacteria</taxon>
        <taxon>Pseudomonadati</taxon>
        <taxon>Bacteroidota</taxon>
        <taxon>Bacteroidia</taxon>
        <taxon>Bacteroidales</taxon>
        <taxon>Prevotellaceae</taxon>
        <taxon>Segatella</taxon>
    </lineage>
</organism>
<reference evidence="3" key="1">
    <citation type="submission" date="2019-09" db="EMBL/GenBank/DDBJ databases">
        <title>Distinct polysaccharide growth profiles of human intestinal Prevotella copri isolates.</title>
        <authorList>
            <person name="Fehlner-Peach H."/>
            <person name="Magnabosco C."/>
            <person name="Raghavan V."/>
            <person name="Scher J.U."/>
            <person name="Tett A."/>
            <person name="Cox L.M."/>
            <person name="Gottsegen C."/>
            <person name="Watters A."/>
            <person name="Wiltshire- Gordon J.D."/>
            <person name="Segata N."/>
            <person name="Bonneau R."/>
            <person name="Littman D.R."/>
        </authorList>
    </citation>
    <scope>NUCLEOTIDE SEQUENCE [LARGE SCALE GENOMIC DNA]</scope>
    <source>
        <strain evidence="3">iAA108</strain>
    </source>
</reference>
<dbReference type="EMBL" id="VZCC01000106">
    <property type="protein sequence ID" value="MQN85177.1"/>
    <property type="molecule type" value="Genomic_DNA"/>
</dbReference>
<name>A0AA90V2P5_9BACT</name>
<proteinExistence type="predicted"/>
<protein>
    <submittedName>
        <fullName evidence="2">Uncharacterized protein</fullName>
    </submittedName>
</protein>
<keyword evidence="1" id="KW-0812">Transmembrane</keyword>
<dbReference type="RefSeq" id="WP_153119611.1">
    <property type="nucleotide sequence ID" value="NZ_VZCC01000106.1"/>
</dbReference>
<dbReference type="AlphaFoldDB" id="A0AA90V2P5"/>
<feature type="transmembrane region" description="Helical" evidence="1">
    <location>
        <begin position="20"/>
        <end position="39"/>
    </location>
</feature>
<evidence type="ECO:0000313" key="2">
    <source>
        <dbReference type="EMBL" id="MQN85177.1"/>
    </source>
</evidence>
<feature type="transmembrane region" description="Helical" evidence="1">
    <location>
        <begin position="59"/>
        <end position="82"/>
    </location>
</feature>
<comment type="caution">
    <text evidence="2">The sequence shown here is derived from an EMBL/GenBank/DDBJ whole genome shotgun (WGS) entry which is preliminary data.</text>
</comment>
<keyword evidence="1" id="KW-0472">Membrane</keyword>
<evidence type="ECO:0000256" key="1">
    <source>
        <dbReference type="SAM" id="Phobius"/>
    </source>
</evidence>
<dbReference type="Proteomes" id="UP000421408">
    <property type="component" value="Unassembled WGS sequence"/>
</dbReference>
<keyword evidence="1" id="KW-1133">Transmembrane helix</keyword>
<sequence length="101" mass="10988">MGNRKFVPQVGNHLGTISNILAVVSFIAIIVSIITWINALNTSGGYGYESSSISGIQAFSYVIDSFLCLVGSFVLRGFSFIVKAALRYLDEKGEFDEKENA</sequence>
<gene>
    <name evidence="2" type="ORF">F7D74_14590</name>
</gene>